<gene>
    <name evidence="2" type="ORF">G6L72_17555</name>
    <name evidence="3" type="ORF">G6M88_18000</name>
</gene>
<evidence type="ECO:0000313" key="4">
    <source>
        <dbReference type="Proteomes" id="UP000663912"/>
    </source>
</evidence>
<dbReference type="Gene3D" id="3.20.20.10">
    <property type="entry name" value="Alanine racemase"/>
    <property type="match status" value="1"/>
</dbReference>
<accession>A0AAE7RDY1</accession>
<reference evidence="3" key="2">
    <citation type="submission" date="2020-02" db="EMBL/GenBank/DDBJ databases">
        <title>Unexpected conservation and global transmission of agrobacterial virulence plasmids.</title>
        <authorList>
            <person name="Weisberg A.J."/>
            <person name="Davis E.W. II"/>
            <person name="Tabima J.R."/>
            <person name="Belcher M.S."/>
            <person name="Miller M."/>
            <person name="Kuo C.-H."/>
            <person name="Loper J.E."/>
            <person name="Grunwald N.J."/>
            <person name="Putnam M.L."/>
            <person name="Chang J.H."/>
        </authorList>
    </citation>
    <scope>NUCLEOTIDE SEQUENCE</scope>
    <source>
        <strain evidence="3">W2/73</strain>
    </source>
</reference>
<evidence type="ECO:0000259" key="1">
    <source>
        <dbReference type="Pfam" id="PF01168"/>
    </source>
</evidence>
<evidence type="ECO:0000313" key="5">
    <source>
        <dbReference type="Proteomes" id="UP000822331"/>
    </source>
</evidence>
<dbReference type="PANTHER" id="PTHR28004:SF2">
    <property type="entry name" value="D-SERINE DEHYDRATASE"/>
    <property type="match status" value="1"/>
</dbReference>
<dbReference type="GO" id="GO:0008721">
    <property type="term" value="F:D-serine ammonia-lyase activity"/>
    <property type="evidence" value="ECO:0007669"/>
    <property type="project" value="TreeGrafter"/>
</dbReference>
<dbReference type="KEGG" id="arui:G6M88_18000"/>
<dbReference type="EMBL" id="CP049207">
    <property type="protein sequence ID" value="QTG02314.1"/>
    <property type="molecule type" value="Genomic_DNA"/>
</dbReference>
<dbReference type="GO" id="GO:0036088">
    <property type="term" value="P:D-serine catabolic process"/>
    <property type="evidence" value="ECO:0007669"/>
    <property type="project" value="TreeGrafter"/>
</dbReference>
<keyword evidence="5" id="KW-1185">Reference proteome</keyword>
<dbReference type="SUPFAM" id="SSF51419">
    <property type="entry name" value="PLP-binding barrel"/>
    <property type="match status" value="1"/>
</dbReference>
<feature type="domain" description="Alanine racemase N-terminal" evidence="1">
    <location>
        <begin position="28"/>
        <end position="253"/>
    </location>
</feature>
<organism evidence="3 4">
    <name type="scientific">Agrobacterium rubi</name>
    <dbReference type="NCBI Taxonomy" id="28099"/>
    <lineage>
        <taxon>Bacteria</taxon>
        <taxon>Pseudomonadati</taxon>
        <taxon>Pseudomonadota</taxon>
        <taxon>Alphaproteobacteria</taxon>
        <taxon>Hyphomicrobiales</taxon>
        <taxon>Rhizobiaceae</taxon>
        <taxon>Rhizobium/Agrobacterium group</taxon>
        <taxon>Agrobacterium</taxon>
    </lineage>
</organism>
<dbReference type="InterPro" id="IPR051466">
    <property type="entry name" value="D-amino_acid_metab_enzyme"/>
</dbReference>
<dbReference type="AlphaFoldDB" id="A0AAE7RDY1"/>
<protein>
    <submittedName>
        <fullName evidence="3">DSD1 family PLP-dependent enzyme</fullName>
    </submittedName>
</protein>
<dbReference type="InterPro" id="IPR029066">
    <property type="entry name" value="PLP-binding_barrel"/>
</dbReference>
<evidence type="ECO:0000313" key="3">
    <source>
        <dbReference type="EMBL" id="QTG02314.1"/>
    </source>
</evidence>
<sequence>MTLEDGYFRALSEALKRAGLFRPVLVVDKDRLDANIVAVMNGLAPGLSLRVVDKSLPSIPLLAHILAATQTTRIMSFHLPTTVAVLEAFPEADVLYGKPLPVGAVSAWMQSASPQSFTDFVRRTVFLIDTIERLDQYAALANRVRKTFRIAFEIDVGMHRGGFSTAVELGAAAARAAELPHVQLEGLMGYDAHITEVPGLIGGIERKHVGSRIEAFVSAVPQGARHIINTGGSKTALSYQEPSSVNDVSVGSAFLKPMDFDVASLHALAPAVFIAAPVLKVQKVCLPGPAFLTPLMQMAGLFPHQGCFLYGGKWMAEPVFPPGMKESKLWGLSSNQQMMSLPDDSSLKPDDFAFFRPTQSEAVLQGFDTINLFSGDEIIERWKILPAG</sequence>
<dbReference type="RefSeq" id="WP_065700370.1">
    <property type="nucleotide sequence ID" value="NZ_CP049207.1"/>
</dbReference>
<dbReference type="EMBL" id="JAAMCP010000010">
    <property type="protein sequence ID" value="NTF38511.1"/>
    <property type="molecule type" value="Genomic_DNA"/>
</dbReference>
<dbReference type="Proteomes" id="UP000822331">
    <property type="component" value="Unassembled WGS sequence"/>
</dbReference>
<name>A0AAE7RDY1_9HYPH</name>
<dbReference type="PANTHER" id="PTHR28004">
    <property type="entry name" value="ZGC:162816-RELATED"/>
    <property type="match status" value="1"/>
</dbReference>
<dbReference type="InterPro" id="IPR001608">
    <property type="entry name" value="Ala_racemase_N"/>
</dbReference>
<proteinExistence type="predicted"/>
<evidence type="ECO:0000313" key="2">
    <source>
        <dbReference type="EMBL" id="NTF38511.1"/>
    </source>
</evidence>
<dbReference type="Pfam" id="PF01168">
    <property type="entry name" value="Ala_racemase_N"/>
    <property type="match status" value="1"/>
</dbReference>
<reference evidence="2 5" key="1">
    <citation type="journal article" date="2020" name="Science">
        <title>Unexpected conservation and global transmission of agrobacterial virulence plasmids.</title>
        <authorList>
            <person name="Weisberg A.J."/>
            <person name="Davis E.W. 2nd"/>
            <person name="Tabima J."/>
            <person name="Belcher M.S."/>
            <person name="Miller M."/>
            <person name="Kuo C.H."/>
            <person name="Loper J.E."/>
            <person name="Grunwald N.J."/>
            <person name="Putnam M.L."/>
            <person name="Chang J.H."/>
        </authorList>
    </citation>
    <scope>NUCLEOTIDE SEQUENCE [LARGE SCALE GENOMIC DNA]</scope>
    <source>
        <strain evidence="2 5">A19/93</strain>
    </source>
</reference>
<dbReference type="Proteomes" id="UP000663912">
    <property type="component" value="Chromosome 2"/>
</dbReference>